<protein>
    <recommendedName>
        <fullName evidence="2">Sulfotransferase</fullName>
    </recommendedName>
</protein>
<dbReference type="SUPFAM" id="SSF52540">
    <property type="entry name" value="P-loop containing nucleoside triphosphate hydrolases"/>
    <property type="match status" value="1"/>
</dbReference>
<comment type="caution">
    <text evidence="1">The sequence shown here is derived from an EMBL/GenBank/DDBJ whole genome shotgun (WGS) entry which is preliminary data.</text>
</comment>
<dbReference type="Gene3D" id="3.40.50.300">
    <property type="entry name" value="P-loop containing nucleotide triphosphate hydrolases"/>
    <property type="match status" value="1"/>
</dbReference>
<dbReference type="Proteomes" id="UP000886005">
    <property type="component" value="Unassembled WGS sequence"/>
</dbReference>
<reference evidence="1" key="1">
    <citation type="journal article" date="2020" name="mSystems">
        <title>Genome- and Community-Level Interaction Insights into Carbon Utilization and Element Cycling Functions of Hydrothermarchaeota in Hydrothermal Sediment.</title>
        <authorList>
            <person name="Zhou Z."/>
            <person name="Liu Y."/>
            <person name="Xu W."/>
            <person name="Pan J."/>
            <person name="Luo Z.H."/>
            <person name="Li M."/>
        </authorList>
    </citation>
    <scope>NUCLEOTIDE SEQUENCE [LARGE SCALE GENOMIC DNA]</scope>
    <source>
        <strain evidence="1">HyVt-456</strain>
    </source>
</reference>
<dbReference type="AlphaFoldDB" id="A0A7V1PV50"/>
<gene>
    <name evidence="1" type="ORF">ENJ10_12195</name>
</gene>
<dbReference type="EMBL" id="DRLD01000342">
    <property type="protein sequence ID" value="HED11443.1"/>
    <property type="molecule type" value="Genomic_DNA"/>
</dbReference>
<sequence length="253" mass="28909">MPQAAIVTGMEHSGTTFLSDLLKSHPRINGGFEGGMLLGNSPADFPNIQPFYDWMQKANNPTQWAVSAENMRFVTAAPTWPEMYRRVMESSPLFSDTADILLDKAPPYMPILDQLMQKVPFPVIVIYKPVLYQYTSYKKRDFTLENFVWRYTHYFTGFFKAWKCCSSRMLLVPHGELARKPEEVLRTVFRFLHIEQPAGKGDPASARLTAGPVKADYDPDKAEGDIRLLSAYEKEVLNKISQDEILHKLALRL</sequence>
<organism evidence="1">
    <name type="scientific">Caldithrix abyssi</name>
    <dbReference type="NCBI Taxonomy" id="187145"/>
    <lineage>
        <taxon>Bacteria</taxon>
        <taxon>Pseudomonadati</taxon>
        <taxon>Calditrichota</taxon>
        <taxon>Calditrichia</taxon>
        <taxon>Calditrichales</taxon>
        <taxon>Calditrichaceae</taxon>
        <taxon>Caldithrix</taxon>
    </lineage>
</organism>
<dbReference type="InterPro" id="IPR027417">
    <property type="entry name" value="P-loop_NTPase"/>
</dbReference>
<accession>A0A7V1PV50</accession>
<dbReference type="Pfam" id="PF13469">
    <property type="entry name" value="Sulfotransfer_3"/>
    <property type="match status" value="1"/>
</dbReference>
<evidence type="ECO:0000313" key="1">
    <source>
        <dbReference type="EMBL" id="HED11443.1"/>
    </source>
</evidence>
<name>A0A7V1PV50_CALAY</name>
<evidence type="ECO:0008006" key="2">
    <source>
        <dbReference type="Google" id="ProtNLM"/>
    </source>
</evidence>
<proteinExistence type="predicted"/>